<dbReference type="EMBL" id="BGZK01000826">
    <property type="protein sequence ID" value="GBP61918.1"/>
    <property type="molecule type" value="Genomic_DNA"/>
</dbReference>
<dbReference type="OrthoDB" id="7362285at2759"/>
<accession>A0A4C1XER2</accession>
<evidence type="ECO:0000313" key="2">
    <source>
        <dbReference type="Proteomes" id="UP000299102"/>
    </source>
</evidence>
<dbReference type="PANTHER" id="PTHR47027">
    <property type="entry name" value="REVERSE TRANSCRIPTASE DOMAIN-CONTAINING PROTEIN"/>
    <property type="match status" value="1"/>
</dbReference>
<dbReference type="STRING" id="151549.A0A4C1XER2"/>
<proteinExistence type="predicted"/>
<reference evidence="1 2" key="1">
    <citation type="journal article" date="2019" name="Commun. Biol.">
        <title>The bagworm genome reveals a unique fibroin gene that provides high tensile strength.</title>
        <authorList>
            <person name="Kono N."/>
            <person name="Nakamura H."/>
            <person name="Ohtoshi R."/>
            <person name="Tomita M."/>
            <person name="Numata K."/>
            <person name="Arakawa K."/>
        </authorList>
    </citation>
    <scope>NUCLEOTIDE SEQUENCE [LARGE SCALE GENOMIC DNA]</scope>
</reference>
<comment type="caution">
    <text evidence="1">The sequence shown here is derived from an EMBL/GenBank/DDBJ whole genome shotgun (WGS) entry which is preliminary data.</text>
</comment>
<protein>
    <submittedName>
        <fullName evidence="1">Uncharacterized protein</fullName>
    </submittedName>
</protein>
<dbReference type="Proteomes" id="UP000299102">
    <property type="component" value="Unassembled WGS sequence"/>
</dbReference>
<dbReference type="PANTHER" id="PTHR47027:SF20">
    <property type="entry name" value="REVERSE TRANSCRIPTASE-LIKE PROTEIN WITH RNA-DIRECTED DNA POLYMERASE DOMAIN"/>
    <property type="match status" value="1"/>
</dbReference>
<gene>
    <name evidence="1" type="ORF">EVAR_41733_1</name>
</gene>
<dbReference type="AlphaFoldDB" id="A0A4C1XER2"/>
<sequence>MYFRRFGKAYDTVKRIDLWRTLSMHDVSSGLLQALQFLYRSSSACVRINGPYTDWFDISRSVRQRCEASPWLFNLFMFSFLYDLKEYEYGLRMDELSVKCLLYANNQVMLAP</sequence>
<evidence type="ECO:0000313" key="1">
    <source>
        <dbReference type="EMBL" id="GBP61918.1"/>
    </source>
</evidence>
<organism evidence="1 2">
    <name type="scientific">Eumeta variegata</name>
    <name type="common">Bagworm moth</name>
    <name type="synonym">Eumeta japonica</name>
    <dbReference type="NCBI Taxonomy" id="151549"/>
    <lineage>
        <taxon>Eukaryota</taxon>
        <taxon>Metazoa</taxon>
        <taxon>Ecdysozoa</taxon>
        <taxon>Arthropoda</taxon>
        <taxon>Hexapoda</taxon>
        <taxon>Insecta</taxon>
        <taxon>Pterygota</taxon>
        <taxon>Neoptera</taxon>
        <taxon>Endopterygota</taxon>
        <taxon>Lepidoptera</taxon>
        <taxon>Glossata</taxon>
        <taxon>Ditrysia</taxon>
        <taxon>Tineoidea</taxon>
        <taxon>Psychidae</taxon>
        <taxon>Oiketicinae</taxon>
        <taxon>Eumeta</taxon>
    </lineage>
</organism>
<name>A0A4C1XER2_EUMVA</name>
<keyword evidence="2" id="KW-1185">Reference proteome</keyword>